<evidence type="ECO:0000313" key="2">
    <source>
        <dbReference type="Proteomes" id="UP000197334"/>
    </source>
</evidence>
<gene>
    <name evidence="1" type="ORF">JI62_10080</name>
</gene>
<dbReference type="Proteomes" id="UP000197334">
    <property type="component" value="Unassembled WGS sequence"/>
</dbReference>
<organism evidence="1 2">
    <name type="scientific">Halomonas campaniensis</name>
    <dbReference type="NCBI Taxonomy" id="213554"/>
    <lineage>
        <taxon>Bacteria</taxon>
        <taxon>Pseudomonadati</taxon>
        <taxon>Pseudomonadota</taxon>
        <taxon>Gammaproteobacteria</taxon>
        <taxon>Oceanospirillales</taxon>
        <taxon>Halomonadaceae</taxon>
        <taxon>Halomonas</taxon>
    </lineage>
</organism>
<keyword evidence="2" id="KW-1185">Reference proteome</keyword>
<name>A0A246S048_9GAMM</name>
<reference evidence="1 2" key="1">
    <citation type="submission" date="2014-08" db="EMBL/GenBank/DDBJ databases">
        <title>Draft genome sequence of a novel L-asparaginase producing marine bacterium, Halomonas campaniensis.</title>
        <authorList>
            <person name="Sundarakrishnan B."/>
            <person name="Moushumi Priya A."/>
            <person name="Raman G."/>
            <person name="Sakthivel N."/>
            <person name="Park S."/>
            <person name="Jayachandran S."/>
        </authorList>
    </citation>
    <scope>NUCLEOTIDE SEQUENCE [LARGE SCALE GENOMIC DNA]</scope>
    <source>
        <strain evidence="1 2">SK03</strain>
    </source>
</reference>
<comment type="caution">
    <text evidence="1">The sequence shown here is derived from an EMBL/GenBank/DDBJ whole genome shotgun (WGS) entry which is preliminary data.</text>
</comment>
<dbReference type="AlphaFoldDB" id="A0A246S048"/>
<accession>A0A246S048</accession>
<dbReference type="EMBL" id="JPUA01000027">
    <property type="protein sequence ID" value="OWV29802.1"/>
    <property type="molecule type" value="Genomic_DNA"/>
</dbReference>
<protein>
    <submittedName>
        <fullName evidence="1">Uncharacterized protein</fullName>
    </submittedName>
</protein>
<proteinExistence type="predicted"/>
<sequence length="84" mass="9418">MKIFILNLVQPFNPGHDVTQGMLIRAESEGDARAMADQKTCAEYENNGDWRPRRRPWIDTRLTSCAEMTSEGAAGIIMVDYQAG</sequence>
<evidence type="ECO:0000313" key="1">
    <source>
        <dbReference type="EMBL" id="OWV29802.1"/>
    </source>
</evidence>